<dbReference type="PIRSF" id="PIRSF002419">
    <property type="entry name" value="Tetraspanin"/>
    <property type="match status" value="1"/>
</dbReference>
<dbReference type="PANTHER" id="PTHR19282">
    <property type="entry name" value="TETRASPANIN"/>
    <property type="match status" value="1"/>
</dbReference>
<dbReference type="Gene3D" id="1.10.1450.10">
    <property type="entry name" value="Tetraspanin"/>
    <property type="match status" value="1"/>
</dbReference>
<feature type="disulfide bond" evidence="6">
    <location>
        <begin position="149"/>
        <end position="172"/>
    </location>
</feature>
<sequence>MCHNRNRPLSISIKTKNIFDNSPLCGLAFLIYGVLVHVNLKNSLSEIQTTAYSLLGIIIIVIGGITFVIAFCGSFGAIKENRRLIITFRILMSIILVVQIALSTYFFIVSQKILYVEVKHTYKRMLNKYWEDSYIQTTVDAVQVFMHCCGSEGSDDFMTMPNSTGIYPWSCCPSKGVLNYESCAPSEVHRNYCDFFVYYTLTSSAKYVGYIIFAIAAVESIGILLSYFLAHTIENDKRRALEA</sequence>
<keyword evidence="3 7" id="KW-0812">Transmembrane</keyword>
<feature type="transmembrane region" description="Helical" evidence="7">
    <location>
        <begin position="21"/>
        <end position="40"/>
    </location>
</feature>
<evidence type="ECO:0000256" key="3">
    <source>
        <dbReference type="ARBA" id="ARBA00022692"/>
    </source>
</evidence>
<evidence type="ECO:0000256" key="5">
    <source>
        <dbReference type="ARBA" id="ARBA00023136"/>
    </source>
</evidence>
<accession>A0AA39C9N4</accession>
<dbReference type="Pfam" id="PF00335">
    <property type="entry name" value="Tetraspanin"/>
    <property type="match status" value="1"/>
</dbReference>
<dbReference type="AlphaFoldDB" id="A0AA39C9N4"/>
<dbReference type="PRINTS" id="PR00259">
    <property type="entry name" value="TMFOUR"/>
</dbReference>
<evidence type="ECO:0000256" key="1">
    <source>
        <dbReference type="ARBA" id="ARBA00004141"/>
    </source>
</evidence>
<reference evidence="8" key="1">
    <citation type="journal article" date="2023" name="bioRxiv">
        <title>Scaffold-level genome assemblies of two parasitoid biocontrol wasps reveal the parthenogenesis mechanism and an associated novel virus.</title>
        <authorList>
            <person name="Inwood S."/>
            <person name="Skelly J."/>
            <person name="Guhlin J."/>
            <person name="Harrop T."/>
            <person name="Goldson S."/>
            <person name="Dearden P."/>
        </authorList>
    </citation>
    <scope>NUCLEOTIDE SEQUENCE</scope>
    <source>
        <strain evidence="8">Irish</strain>
        <tissue evidence="8">Whole body</tissue>
    </source>
</reference>
<protein>
    <recommendedName>
        <fullName evidence="7">Tetraspanin</fullName>
    </recommendedName>
</protein>
<feature type="transmembrane region" description="Helical" evidence="7">
    <location>
        <begin position="52"/>
        <end position="78"/>
    </location>
</feature>
<gene>
    <name evidence="8" type="ORF">PV328_007873</name>
</gene>
<keyword evidence="6" id="KW-1015">Disulfide bond</keyword>
<keyword evidence="4 7" id="KW-1133">Transmembrane helix</keyword>
<dbReference type="PANTHER" id="PTHR19282:SF544">
    <property type="entry name" value="TETRASPANIN"/>
    <property type="match status" value="1"/>
</dbReference>
<feature type="transmembrane region" description="Helical" evidence="7">
    <location>
        <begin position="207"/>
        <end position="230"/>
    </location>
</feature>
<dbReference type="InterPro" id="IPR018499">
    <property type="entry name" value="Tetraspanin/Peripherin"/>
</dbReference>
<comment type="similarity">
    <text evidence="2 7">Belongs to the tetraspanin (TM4SF) family.</text>
</comment>
<feature type="transmembrane region" description="Helical" evidence="7">
    <location>
        <begin position="90"/>
        <end position="108"/>
    </location>
</feature>
<evidence type="ECO:0000313" key="9">
    <source>
        <dbReference type="Proteomes" id="UP001168990"/>
    </source>
</evidence>
<dbReference type="Proteomes" id="UP001168990">
    <property type="component" value="Unassembled WGS sequence"/>
</dbReference>
<dbReference type="GO" id="GO:0005886">
    <property type="term" value="C:plasma membrane"/>
    <property type="evidence" value="ECO:0007669"/>
    <property type="project" value="TreeGrafter"/>
</dbReference>
<proteinExistence type="inferred from homology"/>
<comment type="caution">
    <text evidence="8">The sequence shown here is derived from an EMBL/GenBank/DDBJ whole genome shotgun (WGS) entry which is preliminary data.</text>
</comment>
<dbReference type="InterPro" id="IPR000301">
    <property type="entry name" value="Tetraspanin_animals"/>
</dbReference>
<evidence type="ECO:0000256" key="7">
    <source>
        <dbReference type="RuleBase" id="RU361218"/>
    </source>
</evidence>
<name>A0AA39C9N4_9HYME</name>
<comment type="subcellular location">
    <subcellularLocation>
        <location evidence="1 7">Membrane</location>
        <topology evidence="1 7">Multi-pass membrane protein</topology>
    </subcellularLocation>
</comment>
<dbReference type="EMBL" id="JAQQBS010001423">
    <property type="protein sequence ID" value="KAK0160465.1"/>
    <property type="molecule type" value="Genomic_DNA"/>
</dbReference>
<reference evidence="8" key="2">
    <citation type="submission" date="2023-03" db="EMBL/GenBank/DDBJ databases">
        <authorList>
            <person name="Inwood S.N."/>
            <person name="Skelly J.G."/>
            <person name="Guhlin J."/>
            <person name="Harrop T.W.R."/>
            <person name="Goldson S.G."/>
            <person name="Dearden P.K."/>
        </authorList>
    </citation>
    <scope>NUCLEOTIDE SEQUENCE</scope>
    <source>
        <strain evidence="8">Irish</strain>
        <tissue evidence="8">Whole body</tissue>
    </source>
</reference>
<keyword evidence="9" id="KW-1185">Reference proteome</keyword>
<organism evidence="8 9">
    <name type="scientific">Microctonus aethiopoides</name>
    <dbReference type="NCBI Taxonomy" id="144406"/>
    <lineage>
        <taxon>Eukaryota</taxon>
        <taxon>Metazoa</taxon>
        <taxon>Ecdysozoa</taxon>
        <taxon>Arthropoda</taxon>
        <taxon>Hexapoda</taxon>
        <taxon>Insecta</taxon>
        <taxon>Pterygota</taxon>
        <taxon>Neoptera</taxon>
        <taxon>Endopterygota</taxon>
        <taxon>Hymenoptera</taxon>
        <taxon>Apocrita</taxon>
        <taxon>Ichneumonoidea</taxon>
        <taxon>Braconidae</taxon>
        <taxon>Euphorinae</taxon>
        <taxon>Microctonus</taxon>
    </lineage>
</organism>
<evidence type="ECO:0000256" key="6">
    <source>
        <dbReference type="PIRSR" id="PIRSR002419-1"/>
    </source>
</evidence>
<evidence type="ECO:0000256" key="4">
    <source>
        <dbReference type="ARBA" id="ARBA00022989"/>
    </source>
</evidence>
<evidence type="ECO:0000256" key="2">
    <source>
        <dbReference type="ARBA" id="ARBA00006840"/>
    </source>
</evidence>
<dbReference type="InterPro" id="IPR008952">
    <property type="entry name" value="Tetraspanin_EC2_sf"/>
</dbReference>
<keyword evidence="5 7" id="KW-0472">Membrane</keyword>
<evidence type="ECO:0000313" key="8">
    <source>
        <dbReference type="EMBL" id="KAK0160465.1"/>
    </source>
</evidence>
<dbReference type="SUPFAM" id="SSF48652">
    <property type="entry name" value="Tetraspanin"/>
    <property type="match status" value="1"/>
</dbReference>